<organism evidence="1 2">
    <name type="scientific">Sphingomonas abaci</name>
    <dbReference type="NCBI Taxonomy" id="237611"/>
    <lineage>
        <taxon>Bacteria</taxon>
        <taxon>Pseudomonadati</taxon>
        <taxon>Pseudomonadota</taxon>
        <taxon>Alphaproteobacteria</taxon>
        <taxon>Sphingomonadales</taxon>
        <taxon>Sphingomonadaceae</taxon>
        <taxon>Sphingomonas</taxon>
    </lineage>
</organism>
<evidence type="ECO:0000313" key="1">
    <source>
        <dbReference type="EMBL" id="MBB4619145.1"/>
    </source>
</evidence>
<sequence>MADKTLASRLNRRLRLERPIEDTSLTGAGSGTWELIEEVWAEVQDMLPSRAERLAAGMSSTSRPARVRMRYRSDITPDLRLVEGDRIMQIVGQPAELGRREAIEFMVEDYAPAGNTA</sequence>
<dbReference type="AlphaFoldDB" id="A0A7W7F196"/>
<keyword evidence="2" id="KW-1185">Reference proteome</keyword>
<protein>
    <submittedName>
        <fullName evidence="1">SPP1 family predicted phage head-tail adaptor</fullName>
    </submittedName>
</protein>
<dbReference type="EMBL" id="JACHNY010000007">
    <property type="protein sequence ID" value="MBB4619145.1"/>
    <property type="molecule type" value="Genomic_DNA"/>
</dbReference>
<dbReference type="InterPro" id="IPR038666">
    <property type="entry name" value="SSP1_head-tail_sf"/>
</dbReference>
<reference evidence="1 2" key="1">
    <citation type="submission" date="2020-08" db="EMBL/GenBank/DDBJ databases">
        <title>Genomic Encyclopedia of Type Strains, Phase IV (KMG-IV): sequencing the most valuable type-strain genomes for metagenomic binning, comparative biology and taxonomic classification.</title>
        <authorList>
            <person name="Goeker M."/>
        </authorList>
    </citation>
    <scope>NUCLEOTIDE SEQUENCE [LARGE SCALE GENOMIC DNA]</scope>
    <source>
        <strain evidence="1 2">DSM 15867</strain>
    </source>
</reference>
<proteinExistence type="predicted"/>
<name>A0A7W7F196_9SPHN</name>
<accession>A0A7W7F196</accession>
<dbReference type="NCBIfam" id="TIGR01563">
    <property type="entry name" value="gp16_SPP1"/>
    <property type="match status" value="1"/>
</dbReference>
<dbReference type="Proteomes" id="UP000574769">
    <property type="component" value="Unassembled WGS sequence"/>
</dbReference>
<dbReference type="Gene3D" id="2.40.10.270">
    <property type="entry name" value="Bacteriophage SPP1 head-tail adaptor protein"/>
    <property type="match status" value="1"/>
</dbReference>
<gene>
    <name evidence="1" type="ORF">GGQ96_003295</name>
</gene>
<dbReference type="RefSeq" id="WP_184116589.1">
    <property type="nucleotide sequence ID" value="NZ_JACHNY010000007.1"/>
</dbReference>
<evidence type="ECO:0000313" key="2">
    <source>
        <dbReference type="Proteomes" id="UP000574769"/>
    </source>
</evidence>
<dbReference type="Pfam" id="PF05521">
    <property type="entry name" value="Phage_HCP"/>
    <property type="match status" value="1"/>
</dbReference>
<comment type="caution">
    <text evidence="1">The sequence shown here is derived from an EMBL/GenBank/DDBJ whole genome shotgun (WGS) entry which is preliminary data.</text>
</comment>
<dbReference type="InterPro" id="IPR008767">
    <property type="entry name" value="Phage_SPP1_head-tail_adaptor"/>
</dbReference>